<proteinExistence type="predicted"/>
<evidence type="ECO:0008006" key="3">
    <source>
        <dbReference type="Google" id="ProtNLM"/>
    </source>
</evidence>
<gene>
    <name evidence="1" type="ORF">I6I38_15220</name>
</gene>
<evidence type="ECO:0000313" key="2">
    <source>
        <dbReference type="Proteomes" id="UP000595237"/>
    </source>
</evidence>
<dbReference type="RefSeq" id="WP_201895474.1">
    <property type="nucleotide sequence ID" value="NZ_CP068148.1"/>
</dbReference>
<evidence type="ECO:0000313" key="1">
    <source>
        <dbReference type="EMBL" id="QQU53684.1"/>
    </source>
</evidence>
<keyword evidence="2" id="KW-1185">Reference proteome</keyword>
<reference evidence="1 2" key="1">
    <citation type="submission" date="2021-01" db="EMBL/GenBank/DDBJ databases">
        <title>FDA dAtabase for Regulatory Grade micrObial Sequences (FDA-ARGOS): Supporting development and validation of Infectious Disease Dx tests.</title>
        <authorList>
            <person name="Blissenbach B."/>
            <person name="Krut O."/>
            <person name="Tallon L."/>
            <person name="Sadzewicz L."/>
            <person name="Zhao X."/>
            <person name="Boylan J."/>
            <person name="Ott S."/>
            <person name="Bowen H."/>
            <person name="Vavikolanu K."/>
            <person name="Mehta A."/>
            <person name="Aluvathingal J."/>
            <person name="Nadendla S."/>
            <person name="Yan Y."/>
            <person name="Sichtig H."/>
        </authorList>
    </citation>
    <scope>NUCLEOTIDE SEQUENCE [LARGE SCALE GENOMIC DNA]</scope>
    <source>
        <strain evidence="1 2">FDAARGOS_1081</strain>
    </source>
</reference>
<dbReference type="EMBL" id="CP068148">
    <property type="protein sequence ID" value="QQU53684.1"/>
    <property type="molecule type" value="Genomic_DNA"/>
</dbReference>
<protein>
    <recommendedName>
        <fullName evidence="3">Tail fiber protein</fullName>
    </recommendedName>
</protein>
<sequence>MQKIGDITKTADKQGEFTNGSVAEGIEPTELDCQWFNTVQRELIAVLAMAGITTRPENDAQLVEAIKTLLKKGDDEVRKSVYPKEEADKRYLSANTKIPDAWSKTEANKRFQPKGDYQSAGYAYSKKESDKRYLASGTKIPDAYSRTESDKKYQQKGEGVGYSKKDIDNKFSTLGTAAKKNVNRSPEKPDRGAVLCAGDLGIGSPLDIPSGVRLEEFLRKAEGIFYMASGAGTYPDSPEWFSSHFFVFIQARDVTNKIVRLWNPLTGSEAMGTITSSYDGKCWHPHFSGWQRVLSGEEVYTKKEIEKTFLKNTLMDKDTSKDASPVGSVGMFMYRGNVHMPTGWAVPGATLVPACITQTVKEGVYTRGREGMPGTWRNLGALCPNSVCLFVRMV</sequence>
<accession>A0ABX7CZD5</accession>
<name>A0ABX7CZD5_SERLI</name>
<dbReference type="Proteomes" id="UP000595237">
    <property type="component" value="Chromosome"/>
</dbReference>
<organism evidence="1 2">
    <name type="scientific">Serratia liquefaciens</name>
    <dbReference type="NCBI Taxonomy" id="614"/>
    <lineage>
        <taxon>Bacteria</taxon>
        <taxon>Pseudomonadati</taxon>
        <taxon>Pseudomonadota</taxon>
        <taxon>Gammaproteobacteria</taxon>
        <taxon>Enterobacterales</taxon>
        <taxon>Yersiniaceae</taxon>
        <taxon>Serratia</taxon>
    </lineage>
</organism>